<evidence type="ECO:0000256" key="4">
    <source>
        <dbReference type="ARBA" id="ARBA00022692"/>
    </source>
</evidence>
<dbReference type="PANTHER" id="PTHR33281">
    <property type="entry name" value="UPF0187 PROTEIN YNEE"/>
    <property type="match status" value="1"/>
</dbReference>
<reference evidence="8 9" key="1">
    <citation type="journal article" date="2013" name="BMC Genomics">
        <title>Reconstruction of the lipid metabolism for the microalga Monoraphidium neglectum from its genome sequence reveals characteristics suitable for biofuel production.</title>
        <authorList>
            <person name="Bogen C."/>
            <person name="Al-Dilaimi A."/>
            <person name="Albersmeier A."/>
            <person name="Wichmann J."/>
            <person name="Grundmann M."/>
            <person name="Rupp O."/>
            <person name="Lauersen K.J."/>
            <person name="Blifernez-Klassen O."/>
            <person name="Kalinowski J."/>
            <person name="Goesmann A."/>
            <person name="Mussgnug J.H."/>
            <person name="Kruse O."/>
        </authorList>
    </citation>
    <scope>NUCLEOTIDE SEQUENCE [LARGE SCALE GENOMIC DNA]</scope>
    <source>
        <strain evidence="8 9">SAG 48.87</strain>
    </source>
</reference>
<protein>
    <submittedName>
        <fullName evidence="8">Uncharacterized protein</fullName>
    </submittedName>
</protein>
<evidence type="ECO:0000256" key="3">
    <source>
        <dbReference type="ARBA" id="ARBA00022475"/>
    </source>
</evidence>
<evidence type="ECO:0000256" key="7">
    <source>
        <dbReference type="ARBA" id="ARBA00023136"/>
    </source>
</evidence>
<evidence type="ECO:0000256" key="6">
    <source>
        <dbReference type="ARBA" id="ARBA00023065"/>
    </source>
</evidence>
<proteinExistence type="predicted"/>
<dbReference type="EMBL" id="KK101699">
    <property type="protein sequence ID" value="KIY99935.1"/>
    <property type="molecule type" value="Genomic_DNA"/>
</dbReference>
<dbReference type="GO" id="GO:0005254">
    <property type="term" value="F:chloride channel activity"/>
    <property type="evidence" value="ECO:0007669"/>
    <property type="project" value="InterPro"/>
</dbReference>
<evidence type="ECO:0000256" key="5">
    <source>
        <dbReference type="ARBA" id="ARBA00022989"/>
    </source>
</evidence>
<dbReference type="GO" id="GO:0005886">
    <property type="term" value="C:plasma membrane"/>
    <property type="evidence" value="ECO:0007669"/>
    <property type="project" value="UniProtKB-SubCell"/>
</dbReference>
<gene>
    <name evidence="8" type="ORF">MNEG_8024</name>
</gene>
<dbReference type="Proteomes" id="UP000054498">
    <property type="component" value="Unassembled WGS sequence"/>
</dbReference>
<keyword evidence="7" id="KW-0472">Membrane</keyword>
<dbReference type="PANTHER" id="PTHR33281:SF19">
    <property type="entry name" value="VOLTAGE-DEPENDENT ANION CHANNEL-FORMING PROTEIN YNEE"/>
    <property type="match status" value="1"/>
</dbReference>
<dbReference type="AlphaFoldDB" id="A0A0D2N0U2"/>
<keyword evidence="9" id="KW-1185">Reference proteome</keyword>
<accession>A0A0D2N0U2</accession>
<evidence type="ECO:0000256" key="2">
    <source>
        <dbReference type="ARBA" id="ARBA00022448"/>
    </source>
</evidence>
<keyword evidence="6" id="KW-0406">Ion transport</keyword>
<evidence type="ECO:0000256" key="1">
    <source>
        <dbReference type="ARBA" id="ARBA00004651"/>
    </source>
</evidence>
<dbReference type="OrthoDB" id="1368at2759"/>
<keyword evidence="3" id="KW-1003">Cell membrane</keyword>
<keyword evidence="2" id="KW-0813">Transport</keyword>
<dbReference type="InterPro" id="IPR044669">
    <property type="entry name" value="YneE/VCCN1/2-like"/>
</dbReference>
<sequence length="263" mass="28914">MTGILTSRIARGLLPPLGNVLLSSCAVCYYETLLADGVLARIIPDAAWPDLAVSPSGPFSISTFALSLLLVFRTNSSYNRWSEANAAWSSIVTDCCQLGRLAVQRLPEEDACVQRALRRWLCAFPVAVMCYVREEEGALQGLLQGVLLPHEQQLLLRSSMRPQTVLQVIGSLVGRSSLPGDAKGRFDEHLKSLQGAFQSCEKLLRTPLPLSYSRHTSRFLVTWLTALPFCSWQVVGWATVPVDLILVGAAAVWRPMFGSWLTP</sequence>
<keyword evidence="4" id="KW-0812">Transmembrane</keyword>
<organism evidence="8 9">
    <name type="scientific">Monoraphidium neglectum</name>
    <dbReference type="NCBI Taxonomy" id="145388"/>
    <lineage>
        <taxon>Eukaryota</taxon>
        <taxon>Viridiplantae</taxon>
        <taxon>Chlorophyta</taxon>
        <taxon>core chlorophytes</taxon>
        <taxon>Chlorophyceae</taxon>
        <taxon>CS clade</taxon>
        <taxon>Sphaeropleales</taxon>
        <taxon>Selenastraceae</taxon>
        <taxon>Monoraphidium</taxon>
    </lineage>
</organism>
<dbReference type="RefSeq" id="XP_013898955.1">
    <property type="nucleotide sequence ID" value="XM_014043501.1"/>
</dbReference>
<dbReference type="KEGG" id="mng:MNEG_8024"/>
<evidence type="ECO:0000313" key="9">
    <source>
        <dbReference type="Proteomes" id="UP000054498"/>
    </source>
</evidence>
<name>A0A0D2N0U2_9CHLO</name>
<dbReference type="GeneID" id="25740900"/>
<dbReference type="Pfam" id="PF25539">
    <property type="entry name" value="Bestrophin_2"/>
    <property type="match status" value="1"/>
</dbReference>
<keyword evidence="5" id="KW-1133">Transmembrane helix</keyword>
<evidence type="ECO:0000313" key="8">
    <source>
        <dbReference type="EMBL" id="KIY99935.1"/>
    </source>
</evidence>
<comment type="subcellular location">
    <subcellularLocation>
        <location evidence="1">Cell membrane</location>
        <topology evidence="1">Multi-pass membrane protein</topology>
    </subcellularLocation>
</comment>